<evidence type="ECO:0000256" key="2">
    <source>
        <dbReference type="ARBA" id="ARBA00022741"/>
    </source>
</evidence>
<dbReference type="EMBL" id="ALQA01000055">
    <property type="protein sequence ID" value="EJZ06675.1"/>
    <property type="molecule type" value="Genomic_DNA"/>
</dbReference>
<dbReference type="InterPro" id="IPR027417">
    <property type="entry name" value="P-loop_NTPase"/>
</dbReference>
<dbReference type="PANTHER" id="PTHR42788">
    <property type="entry name" value="TAURINE IMPORT ATP-BINDING PROTEIN-RELATED"/>
    <property type="match status" value="1"/>
</dbReference>
<evidence type="ECO:0000313" key="6">
    <source>
        <dbReference type="Proteomes" id="UP000006072"/>
    </source>
</evidence>
<dbReference type="InterPro" id="IPR003439">
    <property type="entry name" value="ABC_transporter-like_ATP-bd"/>
</dbReference>
<accession>K0UNN3</accession>
<feature type="domain" description="ABC transporter" evidence="4">
    <location>
        <begin position="5"/>
        <end position="234"/>
    </location>
</feature>
<proteinExistence type="predicted"/>
<organism evidence="5 6">
    <name type="scientific">Mycolicibacterium vaccae ATCC 25954</name>
    <dbReference type="NCBI Taxonomy" id="1194972"/>
    <lineage>
        <taxon>Bacteria</taxon>
        <taxon>Bacillati</taxon>
        <taxon>Actinomycetota</taxon>
        <taxon>Actinomycetes</taxon>
        <taxon>Mycobacteriales</taxon>
        <taxon>Mycobacteriaceae</taxon>
        <taxon>Mycolicibacterium</taxon>
    </lineage>
</organism>
<evidence type="ECO:0000259" key="4">
    <source>
        <dbReference type="PROSITE" id="PS50893"/>
    </source>
</evidence>
<dbReference type="Gene3D" id="3.40.50.300">
    <property type="entry name" value="P-loop containing nucleotide triphosphate hydrolases"/>
    <property type="match status" value="1"/>
</dbReference>
<gene>
    <name evidence="5" type="ORF">MVAC_21348</name>
</gene>
<dbReference type="RefSeq" id="WP_003930093.1">
    <property type="nucleotide sequence ID" value="NZ_JH814688.1"/>
</dbReference>
<dbReference type="InterPro" id="IPR050166">
    <property type="entry name" value="ABC_transporter_ATP-bind"/>
</dbReference>
<dbReference type="PATRIC" id="fig|1194972.3.peg.4257"/>
<evidence type="ECO:0000313" key="5">
    <source>
        <dbReference type="EMBL" id="EJZ06675.1"/>
    </source>
</evidence>
<keyword evidence="3 5" id="KW-0067">ATP-binding</keyword>
<dbReference type="CDD" id="cd03293">
    <property type="entry name" value="ABC_NrtD_SsuB_transporters"/>
    <property type="match status" value="1"/>
</dbReference>
<dbReference type="HOGENOM" id="CLU_000604_1_22_11"/>
<dbReference type="InterPro" id="IPR003593">
    <property type="entry name" value="AAA+_ATPase"/>
</dbReference>
<dbReference type="Pfam" id="PF00005">
    <property type="entry name" value="ABC_tran"/>
    <property type="match status" value="1"/>
</dbReference>
<reference evidence="5 6" key="1">
    <citation type="journal article" date="2012" name="J. Bacteriol.">
        <title>Complete Genome Sequence of Mycobacterium vaccae Type Strain ATCC 25954.</title>
        <authorList>
            <person name="Ho Y.S."/>
            <person name="Adroub S.A."/>
            <person name="Abadi M."/>
            <person name="Al Alwan B."/>
            <person name="Alkhateeb R."/>
            <person name="Gao G."/>
            <person name="Ragab A."/>
            <person name="Ali S."/>
            <person name="van Soolingen D."/>
            <person name="Bitter W."/>
            <person name="Pain A."/>
            <person name="Abdallah A.M."/>
        </authorList>
    </citation>
    <scope>NUCLEOTIDE SEQUENCE [LARGE SCALE GENOMIC DNA]</scope>
    <source>
        <strain evidence="5 6">ATCC 25954</strain>
    </source>
</reference>
<evidence type="ECO:0000256" key="3">
    <source>
        <dbReference type="ARBA" id="ARBA00022840"/>
    </source>
</evidence>
<keyword evidence="1" id="KW-0813">Transport</keyword>
<dbReference type="Proteomes" id="UP000006072">
    <property type="component" value="Unassembled WGS sequence"/>
</dbReference>
<evidence type="ECO:0000256" key="1">
    <source>
        <dbReference type="ARBA" id="ARBA00022448"/>
    </source>
</evidence>
<dbReference type="SMART" id="SM00382">
    <property type="entry name" value="AAA"/>
    <property type="match status" value="1"/>
</dbReference>
<dbReference type="GO" id="GO:0005524">
    <property type="term" value="F:ATP binding"/>
    <property type="evidence" value="ECO:0007669"/>
    <property type="project" value="UniProtKB-KW"/>
</dbReference>
<comment type="caution">
    <text evidence="5">The sequence shown here is derived from an EMBL/GenBank/DDBJ whole genome shotgun (WGS) entry which is preliminary data.</text>
</comment>
<dbReference type="AlphaFoldDB" id="K0UNN3"/>
<keyword evidence="6" id="KW-1185">Reference proteome</keyword>
<dbReference type="eggNOG" id="COG1116">
    <property type="taxonomic scope" value="Bacteria"/>
</dbReference>
<dbReference type="SUPFAM" id="SSF52540">
    <property type="entry name" value="P-loop containing nucleoside triphosphate hydrolases"/>
    <property type="match status" value="1"/>
</dbReference>
<sequence length="256" mass="28379">MTPRLEVVGIDKRYETGAEVLRGLTLHADRGEFVTIVGPSGCGKSTLFNIITGLVAPTAGTVRVNGEDVTGTTSEHIGYVLQKDLLFPWRTVMENVILGLEVRGHRRKEARERARGLFAAYKLEGYEDKYPSDLSGGMRQRAALMRTMVTDPDIILMDEAYKALDYPLKIALETELLETARATGKTVVAVTHDIEEAVTMSDRVYVLKAHPGQIVQELQIDLGTSSTDINERRLAPRFNEFYELIWRGIGQQAGAA</sequence>
<name>K0UNN3_MYCVA</name>
<dbReference type="PROSITE" id="PS50893">
    <property type="entry name" value="ABC_TRANSPORTER_2"/>
    <property type="match status" value="1"/>
</dbReference>
<dbReference type="PANTHER" id="PTHR42788:SF2">
    <property type="entry name" value="ABC TRANSPORTER ATP-BINDING PROTEIN"/>
    <property type="match status" value="1"/>
</dbReference>
<keyword evidence="2" id="KW-0547">Nucleotide-binding</keyword>
<dbReference type="GO" id="GO:0016887">
    <property type="term" value="F:ATP hydrolysis activity"/>
    <property type="evidence" value="ECO:0007669"/>
    <property type="project" value="InterPro"/>
</dbReference>
<protein>
    <submittedName>
        <fullName evidence="5">ABC transporter ATP-binding protein</fullName>
    </submittedName>
</protein>